<dbReference type="InterPro" id="IPR055268">
    <property type="entry name" value="PCB-like"/>
</dbReference>
<keyword evidence="5" id="KW-1185">Reference proteome</keyword>
<evidence type="ECO:0000259" key="4">
    <source>
        <dbReference type="PROSITE" id="PS50979"/>
    </source>
</evidence>
<accession>A0A1I7ZZ76</accession>
<dbReference type="AlphaFoldDB" id="A0A1I7ZZ76"/>
<dbReference type="Gene3D" id="3.40.50.20">
    <property type="match status" value="1"/>
</dbReference>
<keyword evidence="3" id="KW-0067">ATP-binding</keyword>
<dbReference type="InterPro" id="IPR011764">
    <property type="entry name" value="Biotin_carboxylation_dom"/>
</dbReference>
<keyword evidence="2" id="KW-0547">Nucleotide-binding</keyword>
<protein>
    <submittedName>
        <fullName evidence="6">Biotin carboxylation domain-containing protein</fullName>
    </submittedName>
</protein>
<dbReference type="InterPro" id="IPR005481">
    <property type="entry name" value="BC-like_N"/>
</dbReference>
<evidence type="ECO:0000256" key="3">
    <source>
        <dbReference type="ARBA" id="ARBA00022840"/>
    </source>
</evidence>
<dbReference type="Pfam" id="PF00289">
    <property type="entry name" value="Biotin_carb_N"/>
    <property type="match status" value="1"/>
</dbReference>
<proteinExistence type="predicted"/>
<dbReference type="GO" id="GO:0004736">
    <property type="term" value="F:pyruvate carboxylase activity"/>
    <property type="evidence" value="ECO:0007669"/>
    <property type="project" value="TreeGrafter"/>
</dbReference>
<dbReference type="InterPro" id="IPR016185">
    <property type="entry name" value="PreATP-grasp_dom_sf"/>
</dbReference>
<organism evidence="5 6">
    <name type="scientific">Steinernema glaseri</name>
    <dbReference type="NCBI Taxonomy" id="37863"/>
    <lineage>
        <taxon>Eukaryota</taxon>
        <taxon>Metazoa</taxon>
        <taxon>Ecdysozoa</taxon>
        <taxon>Nematoda</taxon>
        <taxon>Chromadorea</taxon>
        <taxon>Rhabditida</taxon>
        <taxon>Tylenchina</taxon>
        <taxon>Panagrolaimomorpha</taxon>
        <taxon>Strongyloidoidea</taxon>
        <taxon>Steinernematidae</taxon>
        <taxon>Steinernema</taxon>
    </lineage>
</organism>
<evidence type="ECO:0000256" key="1">
    <source>
        <dbReference type="ARBA" id="ARBA00022598"/>
    </source>
</evidence>
<dbReference type="Proteomes" id="UP000095287">
    <property type="component" value="Unplaced"/>
</dbReference>
<evidence type="ECO:0000313" key="5">
    <source>
        <dbReference type="Proteomes" id="UP000095287"/>
    </source>
</evidence>
<dbReference type="SUPFAM" id="SSF52440">
    <property type="entry name" value="PreATP-grasp domain"/>
    <property type="match status" value="1"/>
</dbReference>
<feature type="domain" description="Biotin carboxylation" evidence="4">
    <location>
        <begin position="34"/>
        <end position="125"/>
    </location>
</feature>
<name>A0A1I7ZZ76_9BILA</name>
<evidence type="ECO:0000256" key="2">
    <source>
        <dbReference type="ARBA" id="ARBA00022741"/>
    </source>
</evidence>
<dbReference type="PANTHER" id="PTHR43778:SF2">
    <property type="entry name" value="PYRUVATE CARBOXYLASE, MITOCHONDRIAL"/>
    <property type="match status" value="1"/>
</dbReference>
<dbReference type="GO" id="GO:0006094">
    <property type="term" value="P:gluconeogenesis"/>
    <property type="evidence" value="ECO:0007669"/>
    <property type="project" value="TreeGrafter"/>
</dbReference>
<dbReference type="WBParaSite" id="L893_g31240.t1">
    <property type="protein sequence ID" value="L893_g31240.t1"/>
    <property type="gene ID" value="L893_g31240"/>
</dbReference>
<dbReference type="GO" id="GO:0005524">
    <property type="term" value="F:ATP binding"/>
    <property type="evidence" value="ECO:0007669"/>
    <property type="project" value="UniProtKB-KW"/>
</dbReference>
<reference evidence="6" key="1">
    <citation type="submission" date="2016-11" db="UniProtKB">
        <authorList>
            <consortium name="WormBaseParasite"/>
        </authorList>
    </citation>
    <scope>IDENTIFICATION</scope>
</reference>
<evidence type="ECO:0000313" key="6">
    <source>
        <dbReference type="WBParaSite" id="L893_g31240.t1"/>
    </source>
</evidence>
<dbReference type="GO" id="GO:0005737">
    <property type="term" value="C:cytoplasm"/>
    <property type="evidence" value="ECO:0007669"/>
    <property type="project" value="TreeGrafter"/>
</dbReference>
<dbReference type="PROSITE" id="PS50979">
    <property type="entry name" value="BC"/>
    <property type="match status" value="1"/>
</dbReference>
<sequence>MLLVSLRFARRGLHTKPPRLARHAVKLKPEPLKDFKKVMVANRGEIATRVFRAVHELGKRSVAVYAGEDRGSIHVQKADESYQIGRGLGPVEAYLNYHNIIDVALEHGVDAIHPGYGFLSERSDF</sequence>
<dbReference type="PANTHER" id="PTHR43778">
    <property type="entry name" value="PYRUVATE CARBOXYLASE"/>
    <property type="match status" value="1"/>
</dbReference>
<keyword evidence="1" id="KW-0436">Ligase</keyword>